<reference evidence="1" key="1">
    <citation type="submission" date="2020-01" db="EMBL/GenBank/DDBJ databases">
        <title>Genome sequence of Kobresia littledalei, the first chromosome-level genome in the family Cyperaceae.</title>
        <authorList>
            <person name="Qu G."/>
        </authorList>
    </citation>
    <scope>NUCLEOTIDE SEQUENCE</scope>
    <source>
        <strain evidence="1">C.B.Clarke</strain>
        <tissue evidence="1">Leaf</tissue>
    </source>
</reference>
<evidence type="ECO:0000313" key="2">
    <source>
        <dbReference type="Proteomes" id="UP000623129"/>
    </source>
</evidence>
<gene>
    <name evidence="1" type="ORF">FCM35_KLT06746</name>
</gene>
<protein>
    <submittedName>
        <fullName evidence="1">Magnesium transporter MRS2-11</fullName>
    </submittedName>
</protein>
<sequence>MGKCGRGDEKTKRGEPIAACSELLTVQRPNPMATFSKLAVALHFSAGFFGFDRWAVRWMDSIYFGIKEPVYEVIEVKSHETISSKDISRRQLLKSSGV</sequence>
<keyword evidence="2" id="KW-1185">Reference proteome</keyword>
<dbReference type="AlphaFoldDB" id="A0A833VIQ5"/>
<accession>A0A833VIQ5</accession>
<organism evidence="1 2">
    <name type="scientific">Carex littledalei</name>
    <dbReference type="NCBI Taxonomy" id="544730"/>
    <lineage>
        <taxon>Eukaryota</taxon>
        <taxon>Viridiplantae</taxon>
        <taxon>Streptophyta</taxon>
        <taxon>Embryophyta</taxon>
        <taxon>Tracheophyta</taxon>
        <taxon>Spermatophyta</taxon>
        <taxon>Magnoliopsida</taxon>
        <taxon>Liliopsida</taxon>
        <taxon>Poales</taxon>
        <taxon>Cyperaceae</taxon>
        <taxon>Cyperoideae</taxon>
        <taxon>Cariceae</taxon>
        <taxon>Carex</taxon>
        <taxon>Carex subgen. Euthyceras</taxon>
    </lineage>
</organism>
<comment type="caution">
    <text evidence="1">The sequence shown here is derived from an EMBL/GenBank/DDBJ whole genome shotgun (WGS) entry which is preliminary data.</text>
</comment>
<dbReference type="Proteomes" id="UP000623129">
    <property type="component" value="Unassembled WGS sequence"/>
</dbReference>
<proteinExistence type="predicted"/>
<dbReference type="OrthoDB" id="10251508at2759"/>
<name>A0A833VIQ5_9POAL</name>
<dbReference type="EMBL" id="SWLB01000016">
    <property type="protein sequence ID" value="KAF3328140.1"/>
    <property type="molecule type" value="Genomic_DNA"/>
</dbReference>
<evidence type="ECO:0000313" key="1">
    <source>
        <dbReference type="EMBL" id="KAF3328140.1"/>
    </source>
</evidence>